<evidence type="ECO:0000256" key="1">
    <source>
        <dbReference type="ARBA" id="ARBA00023015"/>
    </source>
</evidence>
<keyword evidence="2" id="KW-0238">DNA-binding</keyword>
<dbReference type="InterPro" id="IPR036388">
    <property type="entry name" value="WH-like_DNA-bd_sf"/>
</dbReference>
<dbReference type="InterPro" id="IPR001034">
    <property type="entry name" value="DeoR_HTH"/>
</dbReference>
<dbReference type="InterPro" id="IPR050313">
    <property type="entry name" value="Carb_Metab_HTH_regulators"/>
</dbReference>
<accession>A0A6J4KEU8</accession>
<organism evidence="5">
    <name type="scientific">uncultured Cytophagales bacterium</name>
    <dbReference type="NCBI Taxonomy" id="158755"/>
    <lineage>
        <taxon>Bacteria</taxon>
        <taxon>Pseudomonadati</taxon>
        <taxon>Bacteroidota</taxon>
        <taxon>Sphingobacteriia</taxon>
        <taxon>Sphingobacteriales</taxon>
        <taxon>environmental samples</taxon>
    </lineage>
</organism>
<dbReference type="PROSITE" id="PS51000">
    <property type="entry name" value="HTH_DEOR_2"/>
    <property type="match status" value="1"/>
</dbReference>
<dbReference type="InterPro" id="IPR014036">
    <property type="entry name" value="DeoR-like_C"/>
</dbReference>
<proteinExistence type="predicted"/>
<dbReference type="Pfam" id="PF00455">
    <property type="entry name" value="DeoRC"/>
    <property type="match status" value="1"/>
</dbReference>
<evidence type="ECO:0000256" key="3">
    <source>
        <dbReference type="ARBA" id="ARBA00023163"/>
    </source>
</evidence>
<gene>
    <name evidence="5" type="ORF">AVDCRST_MAG56-5645</name>
</gene>
<evidence type="ECO:0000256" key="2">
    <source>
        <dbReference type="ARBA" id="ARBA00023125"/>
    </source>
</evidence>
<reference evidence="5" key="1">
    <citation type="submission" date="2020-02" db="EMBL/GenBank/DDBJ databases">
        <authorList>
            <person name="Meier V. D."/>
        </authorList>
    </citation>
    <scope>NUCLEOTIDE SEQUENCE</scope>
    <source>
        <strain evidence="5">AVDCRST_MAG56</strain>
    </source>
</reference>
<dbReference type="PANTHER" id="PTHR30363">
    <property type="entry name" value="HTH-TYPE TRANSCRIPTIONAL REGULATOR SRLR-RELATED"/>
    <property type="match status" value="1"/>
</dbReference>
<dbReference type="AlphaFoldDB" id="A0A6J4KEU8"/>
<dbReference type="PROSITE" id="PS00894">
    <property type="entry name" value="HTH_DEOR_1"/>
    <property type="match status" value="1"/>
</dbReference>
<dbReference type="SUPFAM" id="SSF100950">
    <property type="entry name" value="NagB/RpiA/CoA transferase-like"/>
    <property type="match status" value="1"/>
</dbReference>
<feature type="domain" description="HTH deoR-type" evidence="4">
    <location>
        <begin position="3"/>
        <end position="58"/>
    </location>
</feature>
<dbReference type="SMART" id="SM00420">
    <property type="entry name" value="HTH_DEOR"/>
    <property type="match status" value="1"/>
</dbReference>
<dbReference type="InterPro" id="IPR037171">
    <property type="entry name" value="NagB/RpiA_transferase-like"/>
</dbReference>
<keyword evidence="1" id="KW-0805">Transcription regulation</keyword>
<dbReference type="InterPro" id="IPR018356">
    <property type="entry name" value="Tscrpt_reg_HTH_DeoR_CS"/>
</dbReference>
<dbReference type="EMBL" id="CADCTQ010000462">
    <property type="protein sequence ID" value="CAA9302838.1"/>
    <property type="molecule type" value="Genomic_DNA"/>
</dbReference>
<dbReference type="GO" id="GO:0003677">
    <property type="term" value="F:DNA binding"/>
    <property type="evidence" value="ECO:0007669"/>
    <property type="project" value="UniProtKB-KW"/>
</dbReference>
<dbReference type="Gene3D" id="1.10.10.10">
    <property type="entry name" value="Winged helix-like DNA-binding domain superfamily/Winged helix DNA-binding domain"/>
    <property type="match status" value="1"/>
</dbReference>
<keyword evidence="3" id="KW-0804">Transcription</keyword>
<dbReference type="InterPro" id="IPR036390">
    <property type="entry name" value="WH_DNA-bd_sf"/>
</dbReference>
<evidence type="ECO:0000259" key="4">
    <source>
        <dbReference type="PROSITE" id="PS51000"/>
    </source>
</evidence>
<dbReference type="SUPFAM" id="SSF46785">
    <property type="entry name" value="Winged helix' DNA-binding domain"/>
    <property type="match status" value="1"/>
</dbReference>
<dbReference type="Pfam" id="PF08220">
    <property type="entry name" value="HTH_DeoR"/>
    <property type="match status" value="1"/>
</dbReference>
<dbReference type="PANTHER" id="PTHR30363:SF44">
    <property type="entry name" value="AGA OPERON TRANSCRIPTIONAL REPRESSOR-RELATED"/>
    <property type="match status" value="1"/>
</dbReference>
<sequence length="250" mass="26839">MNFQLRKQIILAGLAQQGSVEVKELARQLDASEITVRRDLAVLAEKGLLVRTHGGAVTLALAKEPAAFANKAATRQAQKEYIGRLAAAEIAEGDTIFIDCGSTTFQLCPFIRHLRIRVVTNSLPVVNELAGSAVQLNVAGGEVDGERQAIHGVVALQHLRRYRVDKAFIGVDGISVAHGLSANGEKEASISLAAAEGARHVYLLCDSGKLEKDRYFAFAPLAVVHTLVTDAEAPPLVVEAYERAGLRVLR</sequence>
<dbReference type="GO" id="GO:0003700">
    <property type="term" value="F:DNA-binding transcription factor activity"/>
    <property type="evidence" value="ECO:0007669"/>
    <property type="project" value="InterPro"/>
</dbReference>
<evidence type="ECO:0000313" key="5">
    <source>
        <dbReference type="EMBL" id="CAA9302838.1"/>
    </source>
</evidence>
<dbReference type="SMART" id="SM01134">
    <property type="entry name" value="DeoRC"/>
    <property type="match status" value="1"/>
</dbReference>
<protein>
    <submittedName>
        <fullName evidence="5">Transcriptional repressor of the fructose operon, DeoR family</fullName>
    </submittedName>
</protein>
<dbReference type="Gene3D" id="3.40.50.1360">
    <property type="match status" value="1"/>
</dbReference>
<name>A0A6J4KEU8_9SPHI</name>
<dbReference type="PRINTS" id="PR00037">
    <property type="entry name" value="HTHLACR"/>
</dbReference>